<name>B6QH26_TALMQ</name>
<evidence type="ECO:0000313" key="1">
    <source>
        <dbReference type="EMBL" id="EEA23644.1"/>
    </source>
</evidence>
<dbReference type="Proteomes" id="UP000001294">
    <property type="component" value="Unassembled WGS sequence"/>
</dbReference>
<dbReference type="AlphaFoldDB" id="B6QH26"/>
<gene>
    <name evidence="1" type="ORF">PMAA_102280</name>
</gene>
<proteinExistence type="predicted"/>
<organism evidence="1 2">
    <name type="scientific">Talaromyces marneffei (strain ATCC 18224 / CBS 334.59 / QM 7333)</name>
    <name type="common">Penicillium marneffei</name>
    <dbReference type="NCBI Taxonomy" id="441960"/>
    <lineage>
        <taxon>Eukaryota</taxon>
        <taxon>Fungi</taxon>
        <taxon>Dikarya</taxon>
        <taxon>Ascomycota</taxon>
        <taxon>Pezizomycotina</taxon>
        <taxon>Eurotiomycetes</taxon>
        <taxon>Eurotiomycetidae</taxon>
        <taxon>Eurotiales</taxon>
        <taxon>Trichocomaceae</taxon>
        <taxon>Talaromyces</taxon>
        <taxon>Talaromyces sect. Talaromyces</taxon>
    </lineage>
</organism>
<evidence type="ECO:0000313" key="2">
    <source>
        <dbReference type="Proteomes" id="UP000001294"/>
    </source>
</evidence>
<dbReference type="PhylomeDB" id="B6QH26"/>
<dbReference type="EMBL" id="DS995902">
    <property type="protein sequence ID" value="EEA23644.1"/>
    <property type="molecule type" value="Genomic_DNA"/>
</dbReference>
<dbReference type="HOGENOM" id="CLU_1200193_0_0_1"/>
<reference evidence="2" key="1">
    <citation type="journal article" date="2015" name="Genome Announc.">
        <title>Genome sequence of the AIDS-associated pathogen Penicillium marneffei (ATCC18224) and its near taxonomic relative Talaromyces stipitatus (ATCC10500).</title>
        <authorList>
            <person name="Nierman W.C."/>
            <person name="Fedorova-Abrams N.D."/>
            <person name="Andrianopoulos A."/>
        </authorList>
    </citation>
    <scope>NUCLEOTIDE SEQUENCE [LARGE SCALE GENOMIC DNA]</scope>
    <source>
        <strain evidence="2">ATCC 18224 / CBS 334.59 / QM 7333</strain>
    </source>
</reference>
<protein>
    <submittedName>
        <fullName evidence="1">Uncharacterized protein</fullName>
    </submittedName>
</protein>
<accession>B6QH26</accession>
<dbReference type="VEuPathDB" id="FungiDB:PMAA_102280"/>
<keyword evidence="2" id="KW-1185">Reference proteome</keyword>
<sequence>MTVLSFTENEPDSLYTIGPVSLDLARWKDSTAGYETHRELIIGHTEAETMPIFAGTAVKHANLHEGDWLFALPLTSVGRKTTGSGGVVKQLMPKYVAAQSLGNSEISGVGTIEEIQSHLRRKTAGDHTPNGKKEMHCGLQHPFPATIQLHPASSVGAALVGMAQWSDPSTIHELKILFEEKNIRVAHKFLASTQSKMVDNVNDAYGRLYEMERLVFGKNSYFAQGSRQHHS</sequence>